<feature type="transmembrane region" description="Helical" evidence="2">
    <location>
        <begin position="975"/>
        <end position="994"/>
    </location>
</feature>
<dbReference type="SUPFAM" id="SSF82866">
    <property type="entry name" value="Multidrug efflux transporter AcrB transmembrane domain"/>
    <property type="match status" value="2"/>
</dbReference>
<dbReference type="EMBL" id="JAUOZU010000027">
    <property type="protein sequence ID" value="MDO6967076.1"/>
    <property type="molecule type" value="Genomic_DNA"/>
</dbReference>
<dbReference type="PANTHER" id="PTHR32063">
    <property type="match status" value="1"/>
</dbReference>
<feature type="transmembrane region" description="Helical" evidence="2">
    <location>
        <begin position="903"/>
        <end position="923"/>
    </location>
</feature>
<dbReference type="RefSeq" id="WP_304379006.1">
    <property type="nucleotide sequence ID" value="NZ_JAUOZU010000027.1"/>
</dbReference>
<proteinExistence type="predicted"/>
<evidence type="ECO:0000256" key="2">
    <source>
        <dbReference type="SAM" id="Phobius"/>
    </source>
</evidence>
<feature type="transmembrane region" description="Helical" evidence="2">
    <location>
        <begin position="929"/>
        <end position="954"/>
    </location>
</feature>
<dbReference type="Pfam" id="PF00873">
    <property type="entry name" value="ACR_tran"/>
    <property type="match status" value="1"/>
</dbReference>
<name>A0ABT8YTL0_9HYPH</name>
<keyword evidence="2" id="KW-1133">Transmembrane helix</keyword>
<dbReference type="Gene3D" id="3.30.70.1440">
    <property type="entry name" value="Multidrug efflux transporter AcrB pore domain"/>
    <property type="match status" value="1"/>
</dbReference>
<dbReference type="InterPro" id="IPR001036">
    <property type="entry name" value="Acrflvin-R"/>
</dbReference>
<dbReference type="SUPFAM" id="SSF82714">
    <property type="entry name" value="Multidrug efflux transporter AcrB TolC docking domain, DN and DC subdomains"/>
    <property type="match status" value="2"/>
</dbReference>
<accession>A0ABT8YTL0</accession>
<keyword evidence="2" id="KW-0472">Membrane</keyword>
<feature type="transmembrane region" description="Helical" evidence="2">
    <location>
        <begin position="358"/>
        <end position="375"/>
    </location>
</feature>
<keyword evidence="4" id="KW-1185">Reference proteome</keyword>
<dbReference type="Proteomes" id="UP001174932">
    <property type="component" value="Unassembled WGS sequence"/>
</dbReference>
<dbReference type="PANTHER" id="PTHR32063:SF77">
    <property type="entry name" value="ACR FAMILY TRANSPORT PROTEIN"/>
    <property type="match status" value="1"/>
</dbReference>
<dbReference type="Gene3D" id="3.30.70.1430">
    <property type="entry name" value="Multidrug efflux transporter AcrB pore domain"/>
    <property type="match status" value="2"/>
</dbReference>
<dbReference type="Gene3D" id="3.30.70.1320">
    <property type="entry name" value="Multidrug efflux transporter AcrB pore domain like"/>
    <property type="match status" value="1"/>
</dbReference>
<dbReference type="PRINTS" id="PR00702">
    <property type="entry name" value="ACRIFLAVINRP"/>
</dbReference>
<evidence type="ECO:0000313" key="3">
    <source>
        <dbReference type="EMBL" id="MDO6967076.1"/>
    </source>
</evidence>
<evidence type="ECO:0000256" key="1">
    <source>
        <dbReference type="SAM" id="MobiDB-lite"/>
    </source>
</evidence>
<dbReference type="InterPro" id="IPR027463">
    <property type="entry name" value="AcrB_DN_DC_subdom"/>
</dbReference>
<feature type="region of interest" description="Disordered" evidence="1">
    <location>
        <begin position="1084"/>
        <end position="1115"/>
    </location>
</feature>
<feature type="transmembrane region" description="Helical" evidence="2">
    <location>
        <begin position="521"/>
        <end position="542"/>
    </location>
</feature>
<dbReference type="SUPFAM" id="SSF82693">
    <property type="entry name" value="Multidrug efflux transporter AcrB pore domain, PN1, PN2, PC1 and PC2 subdomains"/>
    <property type="match status" value="3"/>
</dbReference>
<organism evidence="3 4">
    <name type="scientific">Rhizobium alvei</name>
    <dbReference type="NCBI Taxonomy" id="1132659"/>
    <lineage>
        <taxon>Bacteria</taxon>
        <taxon>Pseudomonadati</taxon>
        <taxon>Pseudomonadota</taxon>
        <taxon>Alphaproteobacteria</taxon>
        <taxon>Hyphomicrobiales</taxon>
        <taxon>Rhizobiaceae</taxon>
        <taxon>Rhizobium/Agrobacterium group</taxon>
        <taxon>Rhizobium</taxon>
    </lineage>
</organism>
<feature type="transmembrane region" description="Helical" evidence="2">
    <location>
        <begin position="1006"/>
        <end position="1031"/>
    </location>
</feature>
<feature type="transmembrane region" description="Helical" evidence="2">
    <location>
        <begin position="429"/>
        <end position="451"/>
    </location>
</feature>
<sequence>MNFSAWSIRNPVAPLLAFALLLYLGVKSFYELPITRFPNIDVPVISVSVSQSGAAPAELETQVTREIEDAVAGISGVDFITSTVNDGISTTAIMFKIEVPTDKALQDVKDAVDRISADLPATAETPEVQKIDVEGSAIQTFAVSSANMTLEELSWFVEDKVKRALQGKPGVGRIDRFGGVDREVHIELNPDKMNALGITASNVNSQLRGTNADLGSGRGQLAGAEQTIRTLGDQRQVEQLADTMIALPSGRFVKLSDLGSIVDTYKEPASFSVFNGNPVVSFQVFRSKGASEVTVAETVANGLAEVRKAHPDVNIELVNDAVYFTYGNYEAAIHTLIEGAILAVIVVFLFLRNWRATLISAVALPLSAIPTFWVMDLLGFSLNLVSFLALTLATGILVDDAIVEIENIARHIKMGKSPYRAAIEAADEIGLAVIATTFTIIAVFAPVSFMGGIPGQYFIQFGLTVAISVFFSLAVARLITPLMAAYLMRASDAEVDHDHGKDGPIMSTYTKLISATTSRWYGRYGTLVGAFGFLIGSVVLMLQVPGSFMPPEDAGRVTLSLELPPSASLADTEKVTSEIYERTKDIEGIRDIFVLGGASPKGEVERRRASIYAMLDNTEHSLAVKLVNDIGGSIPLIGPLLPKIESHGRKIPQWDIEAEVFKRVADIPDVRILKLNDRGDRDITYNFTSPNATDLDAAVAILEAKLRQEPMLQNVGAEGALPRSEIQIRPDFAKMARLGITTSQLSEVVRVATIGDVDTALPKIALDDRMIPIRVQMSLDVRRDLGAIKAIKVPTAGGQTVPLGSVAAINYSEGPNTIKRHDRNRVVSIGASLPRGVPLDPAKARFEEIAKNAGIPASVQVLESGDAKVQAEMQVSFVNAMLLGLMLVLAVLILLFKDVIQPFTILFSLPLAIGGVAIALLITNNSFSMPVMIGVLMLMGIVTKNAILLVDFAIEMRNRGMKRTEAMIEAGRKRARPIIMTSIAMSAGMLPSALGVGEGGAFRAPMAIAVIGGIIVSTVLSLVVVPSFFLIMDDLSRLLGWLFGRFVGKKEDEGDALDNEELTKIISENGRTISALEERLQVLETHKGDGETKAAPPKGRQSPANDPLGKPLAAE</sequence>
<dbReference type="Gene3D" id="3.30.2090.10">
    <property type="entry name" value="Multidrug efflux transporter AcrB TolC docking domain, DN and DC subdomains"/>
    <property type="match status" value="2"/>
</dbReference>
<feature type="transmembrane region" description="Helical" evidence="2">
    <location>
        <begin position="331"/>
        <end position="351"/>
    </location>
</feature>
<gene>
    <name evidence="3" type="ORF">Q4481_24230</name>
</gene>
<evidence type="ECO:0000313" key="4">
    <source>
        <dbReference type="Proteomes" id="UP001174932"/>
    </source>
</evidence>
<keyword evidence="2" id="KW-0812">Transmembrane</keyword>
<reference evidence="3" key="2">
    <citation type="submission" date="2023-07" db="EMBL/GenBank/DDBJ databases">
        <authorList>
            <person name="Shen H."/>
        </authorList>
    </citation>
    <scope>NUCLEOTIDE SEQUENCE</scope>
    <source>
        <strain evidence="3">TNR-22</strain>
    </source>
</reference>
<comment type="caution">
    <text evidence="3">The sequence shown here is derived from an EMBL/GenBank/DDBJ whole genome shotgun (WGS) entry which is preliminary data.</text>
</comment>
<feature type="transmembrane region" description="Helical" evidence="2">
    <location>
        <begin position="457"/>
        <end position="479"/>
    </location>
</feature>
<reference evidence="3" key="1">
    <citation type="journal article" date="2015" name="Int. J. Syst. Evol. Microbiol.">
        <title>Rhizobium alvei sp. nov., isolated from a freshwater river.</title>
        <authorList>
            <person name="Sheu S.Y."/>
            <person name="Huang H.W."/>
            <person name="Young C.C."/>
            <person name="Chen W.M."/>
        </authorList>
    </citation>
    <scope>NUCLEOTIDE SEQUENCE</scope>
    <source>
        <strain evidence="3">TNR-22</strain>
    </source>
</reference>
<protein>
    <submittedName>
        <fullName evidence="3">Efflux RND transporter permease subunit</fullName>
    </submittedName>
</protein>
<dbReference type="Gene3D" id="1.20.1640.10">
    <property type="entry name" value="Multidrug efflux transporter AcrB transmembrane domain"/>
    <property type="match status" value="2"/>
</dbReference>
<feature type="transmembrane region" description="Helical" evidence="2">
    <location>
        <begin position="877"/>
        <end position="896"/>
    </location>
</feature>
<feature type="transmembrane region" description="Helical" evidence="2">
    <location>
        <begin position="387"/>
        <end position="409"/>
    </location>
</feature>